<dbReference type="NCBIfam" id="TIGR00575">
    <property type="entry name" value="dnlj"/>
    <property type="match status" value="1"/>
</dbReference>
<dbReference type="InterPro" id="IPR004149">
    <property type="entry name" value="Znf_DNAligase_C4"/>
</dbReference>
<dbReference type="Gene3D" id="1.10.150.20">
    <property type="entry name" value="5' to 3' exonuclease, C-terminal subdomain"/>
    <property type="match status" value="2"/>
</dbReference>
<dbReference type="InterPro" id="IPR012340">
    <property type="entry name" value="NA-bd_OB-fold"/>
</dbReference>
<comment type="cofactor">
    <cofactor evidence="15">
        <name>Mg(2+)</name>
        <dbReference type="ChEBI" id="CHEBI:18420"/>
    </cofactor>
    <cofactor evidence="15">
        <name>Mn(2+)</name>
        <dbReference type="ChEBI" id="CHEBI:29035"/>
    </cofactor>
</comment>
<dbReference type="FunFam" id="1.10.150.20:FF:000007">
    <property type="entry name" value="DNA ligase"/>
    <property type="match status" value="1"/>
</dbReference>
<feature type="binding site" evidence="15">
    <location>
        <position position="436"/>
    </location>
    <ligand>
        <name>Zn(2+)</name>
        <dbReference type="ChEBI" id="CHEBI:29105"/>
    </ligand>
</feature>
<dbReference type="PIRSF" id="PIRSF001604">
    <property type="entry name" value="LigA"/>
    <property type="match status" value="1"/>
</dbReference>
<evidence type="ECO:0000256" key="1">
    <source>
        <dbReference type="ARBA" id="ARBA00004067"/>
    </source>
</evidence>
<dbReference type="InterPro" id="IPR001357">
    <property type="entry name" value="BRCT_dom"/>
</dbReference>
<evidence type="ECO:0000256" key="4">
    <source>
        <dbReference type="ARBA" id="ARBA00022598"/>
    </source>
</evidence>
<feature type="binding site" evidence="15">
    <location>
        <position position="416"/>
    </location>
    <ligand>
        <name>Zn(2+)</name>
        <dbReference type="ChEBI" id="CHEBI:29105"/>
    </ligand>
</feature>
<evidence type="ECO:0000256" key="16">
    <source>
        <dbReference type="RuleBase" id="RU000618"/>
    </source>
</evidence>
<dbReference type="CDD" id="cd00114">
    <property type="entry name" value="LIGANc"/>
    <property type="match status" value="1"/>
</dbReference>
<dbReference type="InterPro" id="IPR036420">
    <property type="entry name" value="BRCT_dom_sf"/>
</dbReference>
<evidence type="ECO:0000256" key="10">
    <source>
        <dbReference type="ARBA" id="ARBA00023027"/>
    </source>
</evidence>
<feature type="binding site" evidence="15">
    <location>
        <position position="431"/>
    </location>
    <ligand>
        <name>Zn(2+)</name>
        <dbReference type="ChEBI" id="CHEBI:29105"/>
    </ligand>
</feature>
<dbReference type="Pfam" id="PF03120">
    <property type="entry name" value="OB_DNA_ligase"/>
    <property type="match status" value="1"/>
</dbReference>
<protein>
    <recommendedName>
        <fullName evidence="3 15">DNA ligase</fullName>
        <ecNumber evidence="2 15">6.5.1.2</ecNumber>
    </recommendedName>
    <alternativeName>
        <fullName evidence="15">Polydeoxyribonucleotide synthase [NAD(+)]</fullName>
    </alternativeName>
</protein>
<gene>
    <name evidence="15 19" type="primary">ligA</name>
    <name evidence="19" type="ORF">JF887_13595</name>
</gene>
<evidence type="ECO:0000256" key="17">
    <source>
        <dbReference type="SAM" id="MobiDB-lite"/>
    </source>
</evidence>
<feature type="binding site" evidence="15">
    <location>
        <position position="142"/>
    </location>
    <ligand>
        <name>NAD(+)</name>
        <dbReference type="ChEBI" id="CHEBI:57540"/>
    </ligand>
</feature>
<dbReference type="InterPro" id="IPR013839">
    <property type="entry name" value="DNAligase_adenylation"/>
</dbReference>
<comment type="catalytic activity">
    <reaction evidence="13 15 16">
        <text>NAD(+) + (deoxyribonucleotide)n-3'-hydroxyl + 5'-phospho-(deoxyribonucleotide)m = (deoxyribonucleotide)n+m + AMP + beta-nicotinamide D-nucleotide.</text>
        <dbReference type="EC" id="6.5.1.2"/>
    </reaction>
</comment>
<feature type="binding site" evidence="15">
    <location>
        <position position="295"/>
    </location>
    <ligand>
        <name>NAD(+)</name>
        <dbReference type="ChEBI" id="CHEBI:57540"/>
    </ligand>
</feature>
<evidence type="ECO:0000256" key="13">
    <source>
        <dbReference type="ARBA" id="ARBA00034005"/>
    </source>
</evidence>
<evidence type="ECO:0000313" key="20">
    <source>
        <dbReference type="Proteomes" id="UP000614410"/>
    </source>
</evidence>
<comment type="caution">
    <text evidence="19">The sequence shown here is derived from an EMBL/GenBank/DDBJ whole genome shotgun (WGS) entry which is preliminary data.</text>
</comment>
<dbReference type="InterPro" id="IPR013840">
    <property type="entry name" value="DNAligase_N"/>
</dbReference>
<keyword evidence="8 15" id="KW-0862">Zinc</keyword>
<dbReference type="PROSITE" id="PS50172">
    <property type="entry name" value="BRCT"/>
    <property type="match status" value="1"/>
</dbReference>
<dbReference type="EMBL" id="JAEKNN010000062">
    <property type="protein sequence ID" value="MBJ7610447.1"/>
    <property type="molecule type" value="Genomic_DNA"/>
</dbReference>
<dbReference type="Pfam" id="PF03119">
    <property type="entry name" value="DNA_ligase_ZBD"/>
    <property type="match status" value="1"/>
</dbReference>
<dbReference type="SUPFAM" id="SSF47781">
    <property type="entry name" value="RuvA domain 2-like"/>
    <property type="match status" value="1"/>
</dbReference>
<dbReference type="PANTHER" id="PTHR23389:SF9">
    <property type="entry name" value="DNA LIGASE"/>
    <property type="match status" value="1"/>
</dbReference>
<feature type="active site" description="N6-AMP-lysine intermediate" evidence="15">
    <location>
        <position position="121"/>
    </location>
</feature>
<dbReference type="Gene3D" id="3.40.50.10190">
    <property type="entry name" value="BRCT domain"/>
    <property type="match status" value="1"/>
</dbReference>
<name>A0A934NAR1_9BACT</name>
<feature type="binding site" evidence="15">
    <location>
        <begin position="89"/>
        <end position="90"/>
    </location>
    <ligand>
        <name>NAD(+)</name>
        <dbReference type="ChEBI" id="CHEBI:57540"/>
    </ligand>
</feature>
<keyword evidence="6 15" id="KW-0479">Metal-binding</keyword>
<sequence>MSSGQETIPQATRNRAAELRVLLEHHGERYHVLDDPEISDAEYDRLFRELVDLESEFPGVQTPDSPTQRVGGAPLDSFTKVRHRTQMLSLGNAFSADEVEAFFRRAERGAGRVDAYVCELKIDGLALSLSYRNGALVRAATRGNGVEGEDVTSNVRTVRSVPMQLRTVSAKLPVEFDVRGEVYQPKRRFAAFNAQLEEAGKQTYANPRSAAAGGVRQLDPAITAKRGLSTFMYQLEPPAGARTQAEVLDLLETLGFTVNPHRHVAGSLDEVLAYIEHWAQRRHDLDYETDGVVIKVASLALQEELGKVSRSPRWAIAYKFPPEEVQTEVLDIAIQVGRTGAVTPVAHLTPVLVAGSTVRRATLHNEDEVARKDVRIGDTVLLHKAGDVIPEVIRPVMDKRPAGAVPWVMPERCPACDSGLVREAGEVVRRCLNPLCPAQRRERLRHFASRAGMNIEGLGEAVIDQLVDAGFVADAADLYHVTVDQLLTLDGFAQRSAEKLQQSIAARTSVPLTRLINALGMPHVGEHTAALLAQHFGTIDALAGASVEELNAVGGVGPVVAQNVARWFEAGEGGELVRRLQAAGVSAERVQGSRDGPWRGQSWVLTGTLEQLTRPEAEERIRGLAGSPGSSVSKRTHTVVAGGSPGSKLARAEELGVRVIDERGFLDELAAAGG</sequence>
<feature type="binding site" evidence="15">
    <location>
        <position position="319"/>
    </location>
    <ligand>
        <name>NAD(+)</name>
        <dbReference type="ChEBI" id="CHEBI:57540"/>
    </ligand>
</feature>
<dbReference type="InterPro" id="IPR001679">
    <property type="entry name" value="DNA_ligase"/>
</dbReference>
<comment type="function">
    <text evidence="1 15">DNA ligase that catalyzes the formation of phosphodiester linkages between 5'-phosphoryl and 3'-hydroxyl groups in double-stranded DNA using NAD as a coenzyme and as the energy source for the reaction. It is essential for DNA replication and repair of damaged DNA.</text>
</comment>
<evidence type="ECO:0000256" key="5">
    <source>
        <dbReference type="ARBA" id="ARBA00022705"/>
    </source>
</evidence>
<dbReference type="Gene3D" id="2.40.50.140">
    <property type="entry name" value="Nucleic acid-binding proteins"/>
    <property type="match status" value="1"/>
</dbReference>
<accession>A0A934NAR1</accession>
<dbReference type="SMART" id="SM00532">
    <property type="entry name" value="LIGANc"/>
    <property type="match status" value="1"/>
</dbReference>
<evidence type="ECO:0000256" key="9">
    <source>
        <dbReference type="ARBA" id="ARBA00022842"/>
    </source>
</evidence>
<dbReference type="SUPFAM" id="SSF50249">
    <property type="entry name" value="Nucleic acid-binding proteins"/>
    <property type="match status" value="1"/>
</dbReference>
<dbReference type="Gene3D" id="6.20.10.30">
    <property type="match status" value="1"/>
</dbReference>
<evidence type="ECO:0000313" key="19">
    <source>
        <dbReference type="EMBL" id="MBJ7610447.1"/>
    </source>
</evidence>
<dbReference type="FunFam" id="2.40.50.140:FF:000012">
    <property type="entry name" value="DNA ligase"/>
    <property type="match status" value="1"/>
</dbReference>
<dbReference type="Pfam" id="PF12826">
    <property type="entry name" value="HHH_2"/>
    <property type="match status" value="1"/>
</dbReference>
<dbReference type="AlphaFoldDB" id="A0A934NAR1"/>
<dbReference type="GO" id="GO:0046872">
    <property type="term" value="F:metal ion binding"/>
    <property type="evidence" value="ECO:0007669"/>
    <property type="project" value="UniProtKB-KW"/>
</dbReference>
<dbReference type="SUPFAM" id="SSF52113">
    <property type="entry name" value="BRCT domain"/>
    <property type="match status" value="1"/>
</dbReference>
<dbReference type="FunFam" id="3.30.470.30:FF:000001">
    <property type="entry name" value="DNA ligase"/>
    <property type="match status" value="1"/>
</dbReference>
<evidence type="ECO:0000256" key="8">
    <source>
        <dbReference type="ARBA" id="ARBA00022833"/>
    </source>
</evidence>
<dbReference type="HAMAP" id="MF_01588">
    <property type="entry name" value="DNA_ligase_A"/>
    <property type="match status" value="1"/>
</dbReference>
<dbReference type="NCBIfam" id="NF005932">
    <property type="entry name" value="PRK07956.1"/>
    <property type="match status" value="1"/>
</dbReference>
<dbReference type="PROSITE" id="PS01056">
    <property type="entry name" value="DNA_LIGASE_N2"/>
    <property type="match status" value="1"/>
</dbReference>
<evidence type="ECO:0000259" key="18">
    <source>
        <dbReference type="PROSITE" id="PS50172"/>
    </source>
</evidence>
<dbReference type="GO" id="GO:0006281">
    <property type="term" value="P:DNA repair"/>
    <property type="evidence" value="ECO:0007669"/>
    <property type="project" value="UniProtKB-KW"/>
</dbReference>
<keyword evidence="4 15" id="KW-0436">Ligase</keyword>
<dbReference type="PROSITE" id="PS01055">
    <property type="entry name" value="DNA_LIGASE_N1"/>
    <property type="match status" value="1"/>
</dbReference>
<evidence type="ECO:0000256" key="3">
    <source>
        <dbReference type="ARBA" id="ARBA00013308"/>
    </source>
</evidence>
<reference evidence="19 20" key="1">
    <citation type="submission" date="2020-10" db="EMBL/GenBank/DDBJ databases">
        <title>Ca. Dormibacterota MAGs.</title>
        <authorList>
            <person name="Montgomery K."/>
        </authorList>
    </citation>
    <scope>NUCLEOTIDE SEQUENCE [LARGE SCALE GENOMIC DNA]</scope>
    <source>
        <strain evidence="19">Mitchell_Peninsula_5</strain>
    </source>
</reference>
<dbReference type="PANTHER" id="PTHR23389">
    <property type="entry name" value="CHROMOSOME TRANSMISSION FIDELITY FACTOR 18"/>
    <property type="match status" value="1"/>
</dbReference>
<dbReference type="InterPro" id="IPR041663">
    <property type="entry name" value="DisA/LigA_HHH"/>
</dbReference>
<evidence type="ECO:0000256" key="12">
    <source>
        <dbReference type="ARBA" id="ARBA00023211"/>
    </source>
</evidence>
<evidence type="ECO:0000256" key="7">
    <source>
        <dbReference type="ARBA" id="ARBA00022763"/>
    </source>
</evidence>
<dbReference type="GO" id="GO:0006260">
    <property type="term" value="P:DNA replication"/>
    <property type="evidence" value="ECO:0007669"/>
    <property type="project" value="UniProtKB-KW"/>
</dbReference>
<dbReference type="InterPro" id="IPR010994">
    <property type="entry name" value="RuvA_2-like"/>
</dbReference>
<dbReference type="Pfam" id="PF00533">
    <property type="entry name" value="BRCT"/>
    <property type="match status" value="1"/>
</dbReference>
<dbReference type="GO" id="GO:0003911">
    <property type="term" value="F:DNA ligase (NAD+) activity"/>
    <property type="evidence" value="ECO:0007669"/>
    <property type="project" value="UniProtKB-UniRule"/>
</dbReference>
<dbReference type="InterPro" id="IPR033136">
    <property type="entry name" value="DNA_ligase_CS"/>
</dbReference>
<dbReference type="FunFam" id="1.10.287.610:FF:000002">
    <property type="entry name" value="DNA ligase"/>
    <property type="match status" value="1"/>
</dbReference>
<dbReference type="SUPFAM" id="SSF56091">
    <property type="entry name" value="DNA ligase/mRNA capping enzyme, catalytic domain"/>
    <property type="match status" value="1"/>
</dbReference>
<feature type="binding site" evidence="15">
    <location>
        <position position="413"/>
    </location>
    <ligand>
        <name>Zn(2+)</name>
        <dbReference type="ChEBI" id="CHEBI:29105"/>
    </ligand>
</feature>
<keyword evidence="5 15" id="KW-0235">DNA replication</keyword>
<evidence type="ECO:0000256" key="11">
    <source>
        <dbReference type="ARBA" id="ARBA00023204"/>
    </source>
</evidence>
<evidence type="ECO:0000256" key="14">
    <source>
        <dbReference type="ARBA" id="ARBA00060881"/>
    </source>
</evidence>
<comment type="similarity">
    <text evidence="14 15">Belongs to the NAD-dependent DNA ligase family. LigA subfamily.</text>
</comment>
<evidence type="ECO:0000256" key="2">
    <source>
        <dbReference type="ARBA" id="ARBA00012722"/>
    </source>
</evidence>
<evidence type="ECO:0000256" key="15">
    <source>
        <dbReference type="HAMAP-Rule" id="MF_01588"/>
    </source>
</evidence>
<keyword evidence="9 15" id="KW-0460">Magnesium</keyword>
<dbReference type="Pfam" id="PF01653">
    <property type="entry name" value="DNA_ligase_aden"/>
    <property type="match status" value="1"/>
</dbReference>
<feature type="binding site" evidence="15">
    <location>
        <position position="181"/>
    </location>
    <ligand>
        <name>NAD(+)</name>
        <dbReference type="ChEBI" id="CHEBI:57540"/>
    </ligand>
</feature>
<dbReference type="InterPro" id="IPR004150">
    <property type="entry name" value="NAD_DNA_ligase_OB"/>
</dbReference>
<keyword evidence="12 15" id="KW-0464">Manganese</keyword>
<feature type="region of interest" description="Disordered" evidence="17">
    <location>
        <begin position="623"/>
        <end position="646"/>
    </location>
</feature>
<feature type="domain" description="BRCT" evidence="18">
    <location>
        <begin position="593"/>
        <end position="669"/>
    </location>
</feature>
<proteinExistence type="inferred from homology"/>
<feature type="binding site" evidence="15">
    <location>
        <begin position="40"/>
        <end position="44"/>
    </location>
    <ligand>
        <name>NAD(+)</name>
        <dbReference type="ChEBI" id="CHEBI:57540"/>
    </ligand>
</feature>
<dbReference type="Proteomes" id="UP000614410">
    <property type="component" value="Unassembled WGS sequence"/>
</dbReference>
<dbReference type="InterPro" id="IPR018239">
    <property type="entry name" value="DNA_ligase_AS"/>
</dbReference>
<dbReference type="Gene3D" id="1.10.287.610">
    <property type="entry name" value="Helix hairpin bin"/>
    <property type="match status" value="1"/>
</dbReference>
<keyword evidence="7 15" id="KW-0227">DNA damage</keyword>
<dbReference type="CDD" id="cd17748">
    <property type="entry name" value="BRCT_DNA_ligase_like"/>
    <property type="match status" value="1"/>
</dbReference>
<organism evidence="19 20">
    <name type="scientific">Candidatus Amunia macphersoniae</name>
    <dbReference type="NCBI Taxonomy" id="3127014"/>
    <lineage>
        <taxon>Bacteria</taxon>
        <taxon>Bacillati</taxon>
        <taxon>Candidatus Dormiibacterota</taxon>
        <taxon>Candidatus Dormibacteria</taxon>
        <taxon>Candidatus Aeolococcales</taxon>
        <taxon>Candidatus Aeolococcaceae</taxon>
        <taxon>Candidatus Amunia</taxon>
    </lineage>
</organism>
<dbReference type="GO" id="GO:0005829">
    <property type="term" value="C:cytosol"/>
    <property type="evidence" value="ECO:0007669"/>
    <property type="project" value="TreeGrafter"/>
</dbReference>
<dbReference type="FunFam" id="1.10.150.20:FF:000006">
    <property type="entry name" value="DNA ligase"/>
    <property type="match status" value="1"/>
</dbReference>
<keyword evidence="10 15" id="KW-0520">NAD</keyword>
<dbReference type="EC" id="6.5.1.2" evidence="2 15"/>
<evidence type="ECO:0000256" key="6">
    <source>
        <dbReference type="ARBA" id="ARBA00022723"/>
    </source>
</evidence>
<keyword evidence="11 15" id="KW-0234">DNA repair</keyword>
<feature type="binding site" evidence="15">
    <location>
        <position position="119"/>
    </location>
    <ligand>
        <name>NAD(+)</name>
        <dbReference type="ChEBI" id="CHEBI:57540"/>
    </ligand>
</feature>
<dbReference type="Gene3D" id="3.30.470.30">
    <property type="entry name" value="DNA ligase/mRNA capping enzyme"/>
    <property type="match status" value="1"/>
</dbReference>